<evidence type="ECO:0000256" key="3">
    <source>
        <dbReference type="ARBA" id="ARBA00023157"/>
    </source>
</evidence>
<dbReference type="EC" id="3.5.2.6" evidence="2"/>
<keyword evidence="7" id="KW-1185">Reference proteome</keyword>
<dbReference type="GO" id="GO:0008800">
    <property type="term" value="F:beta-lactamase activity"/>
    <property type="evidence" value="ECO:0007669"/>
    <property type="project" value="UniProtKB-EC"/>
</dbReference>
<name>A0A553V3B5_9HELI</name>
<dbReference type="AlphaFoldDB" id="A0A553V3B5"/>
<evidence type="ECO:0000313" key="7">
    <source>
        <dbReference type="Proteomes" id="UP000319322"/>
    </source>
</evidence>
<dbReference type="GO" id="GO:0046677">
    <property type="term" value="P:response to antibiotic"/>
    <property type="evidence" value="ECO:0007669"/>
    <property type="project" value="UniProtKB-KW"/>
</dbReference>
<feature type="transmembrane region" description="Helical" evidence="5">
    <location>
        <begin position="12"/>
        <end position="31"/>
    </location>
</feature>
<organism evidence="6 7">
    <name type="scientific">Helicobacter mehlei</name>
    <dbReference type="NCBI Taxonomy" id="2316080"/>
    <lineage>
        <taxon>Bacteria</taxon>
        <taxon>Pseudomonadati</taxon>
        <taxon>Campylobacterota</taxon>
        <taxon>Epsilonproteobacteria</taxon>
        <taxon>Campylobacterales</taxon>
        <taxon>Helicobacteraceae</taxon>
        <taxon>Helicobacter</taxon>
    </lineage>
</organism>
<reference evidence="6" key="1">
    <citation type="submission" date="2019-07" db="EMBL/GenBank/DDBJ databases">
        <title>Helicobacter labacensis sp. nov., Helicobacter mehlei sp. nov. and Helicobacter vulpis sp. nov., isolated from gastric mucosa of red fox (Vulpis vulpis).</title>
        <authorList>
            <person name="Kusar D."/>
            <person name="Gruntar I."/>
            <person name="Pate M."/>
            <person name="Zajc U."/>
            <person name="Ocepek M."/>
        </authorList>
    </citation>
    <scope>NUCLEOTIDE SEQUENCE [LARGE SCALE GENOMIC DNA]</scope>
    <source>
        <strain evidence="6">L8b</strain>
    </source>
</reference>
<dbReference type="SMART" id="SM00671">
    <property type="entry name" value="SEL1"/>
    <property type="match status" value="2"/>
</dbReference>
<evidence type="ECO:0000256" key="1">
    <source>
        <dbReference type="ARBA" id="ARBA00001526"/>
    </source>
</evidence>
<protein>
    <recommendedName>
        <fullName evidence="2">beta-lactamase</fullName>
        <ecNumber evidence="2">3.5.2.6</ecNumber>
    </recommendedName>
</protein>
<keyword evidence="5" id="KW-1133">Transmembrane helix</keyword>
<evidence type="ECO:0000256" key="4">
    <source>
        <dbReference type="ARBA" id="ARBA00023251"/>
    </source>
</evidence>
<keyword evidence="5" id="KW-0472">Membrane</keyword>
<evidence type="ECO:0000256" key="2">
    <source>
        <dbReference type="ARBA" id="ARBA00012865"/>
    </source>
</evidence>
<dbReference type="Gene3D" id="1.25.40.10">
    <property type="entry name" value="Tetratricopeptide repeat domain"/>
    <property type="match status" value="1"/>
</dbReference>
<dbReference type="Pfam" id="PF08238">
    <property type="entry name" value="Sel1"/>
    <property type="match status" value="2"/>
</dbReference>
<dbReference type="EMBL" id="VKGC01000001">
    <property type="protein sequence ID" value="TSA86945.1"/>
    <property type="molecule type" value="Genomic_DNA"/>
</dbReference>
<evidence type="ECO:0000256" key="5">
    <source>
        <dbReference type="SAM" id="Phobius"/>
    </source>
</evidence>
<dbReference type="InterPro" id="IPR011990">
    <property type="entry name" value="TPR-like_helical_dom_sf"/>
</dbReference>
<dbReference type="Proteomes" id="UP000319322">
    <property type="component" value="Unassembled WGS sequence"/>
</dbReference>
<keyword evidence="4" id="KW-0046">Antibiotic resistance</keyword>
<reference evidence="6" key="2">
    <citation type="submission" date="2019-07" db="EMBL/GenBank/DDBJ databases">
        <authorList>
            <person name="Papic B."/>
        </authorList>
    </citation>
    <scope>NUCLEOTIDE SEQUENCE [LARGE SCALE GENOMIC DNA]</scope>
    <source>
        <strain evidence="6">L8b</strain>
    </source>
</reference>
<sequence>MIFRLTRGNKLIRIGFIAFAMMGFMATSFYGCKSSKSESLDDALKLCEGYATGSGSLKQSPEKAINYCQKAIRMGNIQGASDESKKVLHAEKILVTLYEYEKRSLDQKISQILRSAVLDLSKQTGEINLEAIMPKDYPSHGWVHGALGDALLQLGCFYESSWSCMVGSRTELDPQRAKAFFKKAAELGNKTAQEKLKELGVWLHQTPKKLNLKSKSCKEQKC</sequence>
<accession>A0A553V3B5</accession>
<dbReference type="InterPro" id="IPR006597">
    <property type="entry name" value="Sel1-like"/>
</dbReference>
<dbReference type="PROSITE" id="PS51257">
    <property type="entry name" value="PROKAR_LIPOPROTEIN"/>
    <property type="match status" value="1"/>
</dbReference>
<dbReference type="SUPFAM" id="SSF81901">
    <property type="entry name" value="HCP-like"/>
    <property type="match status" value="1"/>
</dbReference>
<comment type="caution">
    <text evidence="6">The sequence shown here is derived from an EMBL/GenBank/DDBJ whole genome shotgun (WGS) entry which is preliminary data.</text>
</comment>
<comment type="catalytic activity">
    <reaction evidence="1">
        <text>a beta-lactam + H2O = a substituted beta-amino acid</text>
        <dbReference type="Rhea" id="RHEA:20401"/>
        <dbReference type="ChEBI" id="CHEBI:15377"/>
        <dbReference type="ChEBI" id="CHEBI:35627"/>
        <dbReference type="ChEBI" id="CHEBI:140347"/>
        <dbReference type="EC" id="3.5.2.6"/>
    </reaction>
</comment>
<keyword evidence="5" id="KW-0812">Transmembrane</keyword>
<dbReference type="OrthoDB" id="9866866at2"/>
<gene>
    <name evidence="6" type="ORF">FNE76_00295</name>
</gene>
<keyword evidence="3" id="KW-1015">Disulfide bond</keyword>
<proteinExistence type="predicted"/>
<evidence type="ECO:0000313" key="6">
    <source>
        <dbReference type="EMBL" id="TSA86945.1"/>
    </source>
</evidence>